<dbReference type="InterPro" id="IPR052897">
    <property type="entry name" value="Sec-Metab_Biosynth_Hydrolase"/>
</dbReference>
<dbReference type="KEGG" id="sphj:BSL82_08055"/>
<dbReference type="STRING" id="1921510.BSL82_08055"/>
<evidence type="ECO:0000259" key="1">
    <source>
        <dbReference type="Pfam" id="PF12697"/>
    </source>
</evidence>
<dbReference type="InterPro" id="IPR029058">
    <property type="entry name" value="AB_hydrolase_fold"/>
</dbReference>
<dbReference type="SUPFAM" id="SSF53474">
    <property type="entry name" value="alpha/beta-Hydrolases"/>
    <property type="match status" value="1"/>
</dbReference>
<dbReference type="InterPro" id="IPR000073">
    <property type="entry name" value="AB_hydrolase_1"/>
</dbReference>
<organism evidence="2 3">
    <name type="scientific">Tardibacter chloracetimidivorans</name>
    <dbReference type="NCBI Taxonomy" id="1921510"/>
    <lineage>
        <taxon>Bacteria</taxon>
        <taxon>Pseudomonadati</taxon>
        <taxon>Pseudomonadota</taxon>
        <taxon>Alphaproteobacteria</taxon>
        <taxon>Sphingomonadales</taxon>
        <taxon>Sphingomonadaceae</taxon>
        <taxon>Tardibacter</taxon>
    </lineage>
</organism>
<dbReference type="PRINTS" id="PR00111">
    <property type="entry name" value="ABHYDROLASE"/>
</dbReference>
<evidence type="ECO:0000313" key="2">
    <source>
        <dbReference type="EMBL" id="API61029.1"/>
    </source>
</evidence>
<dbReference type="AlphaFoldDB" id="A0A1L3ZZK8"/>
<evidence type="ECO:0000313" key="3">
    <source>
        <dbReference type="Proteomes" id="UP000182063"/>
    </source>
</evidence>
<gene>
    <name evidence="2" type="ORF">BSL82_08055</name>
</gene>
<dbReference type="Gene3D" id="3.40.50.1820">
    <property type="entry name" value="alpha/beta hydrolase"/>
    <property type="match status" value="1"/>
</dbReference>
<name>A0A1L3ZZK8_9SPHN</name>
<dbReference type="Pfam" id="PF12697">
    <property type="entry name" value="Abhydrolase_6"/>
    <property type="match status" value="1"/>
</dbReference>
<accession>A0A1L3ZZK8</accession>
<protein>
    <recommendedName>
        <fullName evidence="1">AB hydrolase-1 domain-containing protein</fullName>
    </recommendedName>
</protein>
<reference evidence="3" key="1">
    <citation type="submission" date="2016-11" db="EMBL/GenBank/DDBJ databases">
        <title>Complete Genome Sequence of alachlor-degrading Sphingomonas sp. strain JJ-A5.</title>
        <authorList>
            <person name="Lee H."/>
            <person name="Ka J.-O."/>
        </authorList>
    </citation>
    <scope>NUCLEOTIDE SEQUENCE [LARGE SCALE GENOMIC DNA]</scope>
    <source>
        <strain evidence="3">JJ-A5</strain>
    </source>
</reference>
<sequence length="226" mass="24040">MPFILIHGGWGGGQGWWKVKSLLEKQGHRVFAPSLPGQGDRAQEGGPHVNLTSHVNAIVALIARERLEHVVLVGHSLGGMVVSGVAERTPEKLARLVYVDAFLPQHGESAFDQMAPAFVATLKKRAADRGEGWAIASNDGKGPPQPIGTLEERISLTNPAAAAIPGTYILTMDQGAKVDAFSGAAARARRKIWPVHVLHTGHLPQVTMPATLADLLIEAALASQPY</sequence>
<dbReference type="EMBL" id="CP018221">
    <property type="protein sequence ID" value="API61029.1"/>
    <property type="molecule type" value="Genomic_DNA"/>
</dbReference>
<dbReference type="Proteomes" id="UP000182063">
    <property type="component" value="Chromosome"/>
</dbReference>
<proteinExistence type="predicted"/>
<dbReference type="PANTHER" id="PTHR37017">
    <property type="entry name" value="AB HYDROLASE-1 DOMAIN-CONTAINING PROTEIN-RELATED"/>
    <property type="match status" value="1"/>
</dbReference>
<dbReference type="PANTHER" id="PTHR37017:SF11">
    <property type="entry name" value="ESTERASE_LIPASE_THIOESTERASE DOMAIN-CONTAINING PROTEIN"/>
    <property type="match status" value="1"/>
</dbReference>
<feature type="domain" description="AB hydrolase-1" evidence="1">
    <location>
        <begin position="4"/>
        <end position="214"/>
    </location>
</feature>
<keyword evidence="3" id="KW-1185">Reference proteome</keyword>